<dbReference type="Proteomes" id="UP001249076">
    <property type="component" value="Unassembled WGS sequence"/>
</dbReference>
<proteinExistence type="predicted"/>
<evidence type="ECO:0000256" key="1">
    <source>
        <dbReference type="SAM" id="SignalP"/>
    </source>
</evidence>
<keyword evidence="1" id="KW-0732">Signal</keyword>
<evidence type="ECO:0000313" key="5">
    <source>
        <dbReference type="Proteomes" id="UP001253458"/>
    </source>
</evidence>
<keyword evidence="4" id="KW-1185">Reference proteome</keyword>
<organism evidence="2 5">
    <name type="scientific">Acidovorax delafieldii</name>
    <name type="common">Pseudomonas delafieldii</name>
    <dbReference type="NCBI Taxonomy" id="47920"/>
    <lineage>
        <taxon>Bacteria</taxon>
        <taxon>Pseudomonadati</taxon>
        <taxon>Pseudomonadota</taxon>
        <taxon>Betaproteobacteria</taxon>
        <taxon>Burkholderiales</taxon>
        <taxon>Comamonadaceae</taxon>
        <taxon>Acidovorax</taxon>
    </lineage>
</organism>
<dbReference type="RefSeq" id="WP_209817241.1">
    <property type="nucleotide sequence ID" value="NZ_JAVDTL010000002.1"/>
</dbReference>
<protein>
    <submittedName>
        <fullName evidence="2">Uncharacterized protein</fullName>
    </submittedName>
</protein>
<dbReference type="Proteomes" id="UP001253458">
    <property type="component" value="Unassembled WGS sequence"/>
</dbReference>
<accession>A0AAJ2BQX4</accession>
<gene>
    <name evidence="2" type="ORF">J2W88_001516</name>
    <name evidence="3" type="ORF">J2W93_001639</name>
</gene>
<dbReference type="AlphaFoldDB" id="A0AAJ2BQX4"/>
<evidence type="ECO:0000313" key="2">
    <source>
        <dbReference type="EMBL" id="MDR6766251.1"/>
    </source>
</evidence>
<sequence length="241" mass="25272">MKNIALTLASLSLALAHAPQALAQTHCSSDGAPKPVALFERFISADCEACWGDAATPAPSAKAGAVVLDWIVPSAAGDDAPLSAAATTDALPRLQALGRKPPTSTDVHISTVDVDARGRLRVAHGVAFNDYVGVGINFAPSAAKPQRKVAAAPFAFHLLLVEAIAAGTDGTVVPRHVVRNAFEGEWLPAQRQARTPGKPWAWMETRSMRIPEGARAERLHLVGWVQDASGQIVAAAQSVCR</sequence>
<comment type="caution">
    <text evidence="2">The sequence shown here is derived from an EMBL/GenBank/DDBJ whole genome shotgun (WGS) entry which is preliminary data.</text>
</comment>
<feature type="signal peptide" evidence="1">
    <location>
        <begin position="1"/>
        <end position="23"/>
    </location>
</feature>
<evidence type="ECO:0000313" key="3">
    <source>
        <dbReference type="EMBL" id="MDR6836811.1"/>
    </source>
</evidence>
<name>A0AAJ2BQX4_ACIDE</name>
<reference evidence="2 4" key="1">
    <citation type="submission" date="2023-07" db="EMBL/GenBank/DDBJ databases">
        <title>Sorghum-associated microbial communities from plants grown in Nebraska, USA.</title>
        <authorList>
            <person name="Schachtman D."/>
        </authorList>
    </citation>
    <scope>NUCLEOTIDE SEQUENCE</scope>
    <source>
        <strain evidence="3 4">BE105</strain>
        <strain evidence="2">BE69</strain>
    </source>
</reference>
<dbReference type="EMBL" id="JAVDTL010000002">
    <property type="protein sequence ID" value="MDR6766251.1"/>
    <property type="molecule type" value="Genomic_DNA"/>
</dbReference>
<evidence type="ECO:0000313" key="4">
    <source>
        <dbReference type="Proteomes" id="UP001249076"/>
    </source>
</evidence>
<feature type="chain" id="PRO_5042480229" evidence="1">
    <location>
        <begin position="24"/>
        <end position="241"/>
    </location>
</feature>
<dbReference type="EMBL" id="JAVDTS010000002">
    <property type="protein sequence ID" value="MDR6836811.1"/>
    <property type="molecule type" value="Genomic_DNA"/>
</dbReference>